<accession>A0A952FJF2</accession>
<protein>
    <submittedName>
        <fullName evidence="1">Type VI secretion system-associated protein TagF</fullName>
    </submittedName>
</protein>
<dbReference type="Pfam" id="PF09867">
    <property type="entry name" value="TagF_N"/>
    <property type="match status" value="1"/>
</dbReference>
<proteinExistence type="predicted"/>
<evidence type="ECO:0000313" key="2">
    <source>
        <dbReference type="Proteomes" id="UP000700706"/>
    </source>
</evidence>
<reference evidence="1" key="1">
    <citation type="submission" date="2020-06" db="EMBL/GenBank/DDBJ databases">
        <title>Stable isotope informed genome-resolved metagenomics uncovers potential trophic interactions in rhizosphere soil.</title>
        <authorList>
            <person name="Starr E.P."/>
            <person name="Shi S."/>
            <person name="Blazewicz S.J."/>
            <person name="Koch B.J."/>
            <person name="Probst A.J."/>
            <person name="Hungate B.A."/>
            <person name="Pett-Ridge J."/>
            <person name="Firestone M.K."/>
            <person name="Banfield J.F."/>
        </authorList>
    </citation>
    <scope>NUCLEOTIDE SEQUENCE</scope>
    <source>
        <strain evidence="1">YM_69_17</strain>
    </source>
</reference>
<comment type="caution">
    <text evidence="1">The sequence shown here is derived from an EMBL/GenBank/DDBJ whole genome shotgun (WGS) entry which is preliminary data.</text>
</comment>
<gene>
    <name evidence="1" type="primary">tagF</name>
    <name evidence="1" type="ORF">JF625_10070</name>
</gene>
<dbReference type="Proteomes" id="UP000700706">
    <property type="component" value="Unassembled WGS sequence"/>
</dbReference>
<dbReference type="InterPro" id="IPR017748">
    <property type="entry name" value="TagF"/>
</dbReference>
<dbReference type="NCBIfam" id="TIGR03373">
    <property type="entry name" value="VI_minor_4"/>
    <property type="match status" value="1"/>
</dbReference>
<dbReference type="Gene3D" id="3.40.1730.10">
    <property type="entry name" value="pa0076 domain"/>
    <property type="match status" value="1"/>
</dbReference>
<dbReference type="EMBL" id="JAEKLZ010000173">
    <property type="protein sequence ID" value="MBW8725486.1"/>
    <property type="molecule type" value="Genomic_DNA"/>
</dbReference>
<organism evidence="1 2">
    <name type="scientific">Inquilinus limosus</name>
    <dbReference type="NCBI Taxonomy" id="171674"/>
    <lineage>
        <taxon>Bacteria</taxon>
        <taxon>Pseudomonadati</taxon>
        <taxon>Pseudomonadota</taxon>
        <taxon>Alphaproteobacteria</taxon>
        <taxon>Rhodospirillales</taxon>
        <taxon>Rhodospirillaceae</taxon>
        <taxon>Inquilinus</taxon>
    </lineage>
</organism>
<dbReference type="AlphaFoldDB" id="A0A952FJF2"/>
<evidence type="ECO:0000313" key="1">
    <source>
        <dbReference type="EMBL" id="MBW8725486.1"/>
    </source>
</evidence>
<sequence>MTGPQADSPTVGFFGKIPSRGDFLCVGLSLGFIQAWDGWLQGVLADVQRTLGEGWAEVWRVAPVWRFALPPGQCGHHPVLGLWMPSIDRVGRSFPLTIAAEGASGGADQGDAFLDAVERIGREAISYDLGPEAVMDRLREAPLPSAAPDPGGQGARWWSDGGPLAEAAELVLDTLPDSAGFARMLGR</sequence>
<dbReference type="InterPro" id="IPR038225">
    <property type="entry name" value="TagF_sf"/>
</dbReference>
<name>A0A952FJF2_9PROT</name>